<proteinExistence type="predicted"/>
<evidence type="ECO:0000313" key="2">
    <source>
        <dbReference type="Proteomes" id="UP000006786"/>
    </source>
</evidence>
<accession>K2MZ12</accession>
<comment type="caution">
    <text evidence="1">The sequence shown here is derived from an EMBL/GenBank/DDBJ whole genome shotgun (WGS) entry which is preliminary data.</text>
</comment>
<dbReference type="AlphaFoldDB" id="K2MZ12"/>
<organism evidence="1 2">
    <name type="scientific">Nitratireductor pacificus pht-3B</name>
    <dbReference type="NCBI Taxonomy" id="391937"/>
    <lineage>
        <taxon>Bacteria</taxon>
        <taxon>Pseudomonadati</taxon>
        <taxon>Pseudomonadota</taxon>
        <taxon>Alphaproteobacteria</taxon>
        <taxon>Hyphomicrobiales</taxon>
        <taxon>Phyllobacteriaceae</taxon>
        <taxon>Nitratireductor</taxon>
    </lineage>
</organism>
<dbReference type="Proteomes" id="UP000006786">
    <property type="component" value="Unassembled WGS sequence"/>
</dbReference>
<protein>
    <submittedName>
        <fullName evidence="1">Uncharacterized protein</fullName>
    </submittedName>
</protein>
<reference evidence="1 2" key="1">
    <citation type="journal article" date="2012" name="J. Bacteriol.">
        <title>Genome Sequence of Nitratireductor pacificus Type Strain pht-3B.</title>
        <authorList>
            <person name="Lai Q."/>
            <person name="Li G."/>
            <person name="Shao Z."/>
        </authorList>
    </citation>
    <scope>NUCLEOTIDE SEQUENCE [LARGE SCALE GENOMIC DNA]</scope>
    <source>
        <strain evidence="2">pht-3B</strain>
    </source>
</reference>
<gene>
    <name evidence="1" type="ORF">NA2_18861</name>
</gene>
<keyword evidence="2" id="KW-1185">Reference proteome</keyword>
<name>K2MZ12_9HYPH</name>
<evidence type="ECO:0000313" key="1">
    <source>
        <dbReference type="EMBL" id="EKF17218.1"/>
    </source>
</evidence>
<sequence>MCFGFGRMAHRQVREFAQRHGRKGRMRQRILPPALLVILRDRLPIAVPEGSNHLPENLQHDLCSFHATVE</sequence>
<dbReference type="STRING" id="391937.NA2_18861"/>
<dbReference type="EMBL" id="AMRM01000027">
    <property type="protein sequence ID" value="EKF17218.1"/>
    <property type="molecule type" value="Genomic_DNA"/>
</dbReference>